<reference evidence="3" key="2">
    <citation type="submission" date="2015-01" db="EMBL/GenBank/DDBJ databases">
        <title>Evolutionary Origins and Diversification of the Mycorrhizal Mutualists.</title>
        <authorList>
            <consortium name="DOE Joint Genome Institute"/>
            <consortium name="Mycorrhizal Genomics Consortium"/>
            <person name="Kohler A."/>
            <person name="Kuo A."/>
            <person name="Nagy L.G."/>
            <person name="Floudas D."/>
            <person name="Copeland A."/>
            <person name="Barry K.W."/>
            <person name="Cichocki N."/>
            <person name="Veneault-Fourrey C."/>
            <person name="LaButti K."/>
            <person name="Lindquist E.A."/>
            <person name="Lipzen A."/>
            <person name="Lundell T."/>
            <person name="Morin E."/>
            <person name="Murat C."/>
            <person name="Riley R."/>
            <person name="Ohm R."/>
            <person name="Sun H."/>
            <person name="Tunlid A."/>
            <person name="Henrissat B."/>
            <person name="Grigoriev I.V."/>
            <person name="Hibbett D.S."/>
            <person name="Martin F."/>
        </authorList>
    </citation>
    <scope>NUCLEOTIDE SEQUENCE [LARGE SCALE GENOMIC DNA]</scope>
    <source>
        <strain evidence="3">MUT 4182</strain>
    </source>
</reference>
<dbReference type="Proteomes" id="UP000054248">
    <property type="component" value="Unassembled WGS sequence"/>
</dbReference>
<organism evidence="2 3">
    <name type="scientific">Tulasnella calospora MUT 4182</name>
    <dbReference type="NCBI Taxonomy" id="1051891"/>
    <lineage>
        <taxon>Eukaryota</taxon>
        <taxon>Fungi</taxon>
        <taxon>Dikarya</taxon>
        <taxon>Basidiomycota</taxon>
        <taxon>Agaricomycotina</taxon>
        <taxon>Agaricomycetes</taxon>
        <taxon>Cantharellales</taxon>
        <taxon>Tulasnellaceae</taxon>
        <taxon>Tulasnella</taxon>
    </lineage>
</organism>
<feature type="compositionally biased region" description="Polar residues" evidence="1">
    <location>
        <begin position="108"/>
        <end position="121"/>
    </location>
</feature>
<dbReference type="EMBL" id="KN823344">
    <property type="protein sequence ID" value="KIO17779.1"/>
    <property type="molecule type" value="Genomic_DNA"/>
</dbReference>
<feature type="compositionally biased region" description="Polar residues" evidence="1">
    <location>
        <begin position="252"/>
        <end position="263"/>
    </location>
</feature>
<feature type="compositionally biased region" description="Low complexity" evidence="1">
    <location>
        <begin position="75"/>
        <end position="107"/>
    </location>
</feature>
<dbReference type="OrthoDB" id="3254687at2759"/>
<reference evidence="2 3" key="1">
    <citation type="submission" date="2014-04" db="EMBL/GenBank/DDBJ databases">
        <authorList>
            <consortium name="DOE Joint Genome Institute"/>
            <person name="Kuo A."/>
            <person name="Girlanda M."/>
            <person name="Perotto S."/>
            <person name="Kohler A."/>
            <person name="Nagy L.G."/>
            <person name="Floudas D."/>
            <person name="Copeland A."/>
            <person name="Barry K.W."/>
            <person name="Cichocki N."/>
            <person name="Veneault-Fourrey C."/>
            <person name="LaButti K."/>
            <person name="Lindquist E.A."/>
            <person name="Lipzen A."/>
            <person name="Lundell T."/>
            <person name="Morin E."/>
            <person name="Murat C."/>
            <person name="Sun H."/>
            <person name="Tunlid A."/>
            <person name="Henrissat B."/>
            <person name="Grigoriev I.V."/>
            <person name="Hibbett D.S."/>
            <person name="Martin F."/>
            <person name="Nordberg H.P."/>
            <person name="Cantor M.N."/>
            <person name="Hua S.X."/>
        </authorList>
    </citation>
    <scope>NUCLEOTIDE SEQUENCE [LARGE SCALE GENOMIC DNA]</scope>
    <source>
        <strain evidence="2 3">MUT 4182</strain>
    </source>
</reference>
<dbReference type="AlphaFoldDB" id="A0A0C3Q4J2"/>
<evidence type="ECO:0000313" key="3">
    <source>
        <dbReference type="Proteomes" id="UP000054248"/>
    </source>
</evidence>
<feature type="region of interest" description="Disordered" evidence="1">
    <location>
        <begin position="1"/>
        <end position="121"/>
    </location>
</feature>
<name>A0A0C3Q4J2_9AGAM</name>
<feature type="region of interest" description="Disordered" evidence="1">
    <location>
        <begin position="243"/>
        <end position="263"/>
    </location>
</feature>
<gene>
    <name evidence="2" type="ORF">M407DRAFT_32551</name>
</gene>
<keyword evidence="3" id="KW-1185">Reference proteome</keyword>
<evidence type="ECO:0000313" key="2">
    <source>
        <dbReference type="EMBL" id="KIO17779.1"/>
    </source>
</evidence>
<proteinExistence type="predicted"/>
<sequence>MDSDRPKRARIQTTKGLYVSANPESVGASSIATVPPPIQSGSISTSESPAPAFDSASTSNEDPPASNDPPLVTLSAPLSRQSRNSSSQSLAPSVTTHTSHSHSSNNTPAATPSLLTQSLPDSMSTARSNYRLEIDGRATINCAAESPLFKCKLALCYAFLEVHDSEQDEVGKLERCTLRCGIWKKASWVVTKKSAGGTGNFIDHMANRHGGVWVKAKRAEAVALGTIVDGPYQDISNMLVASPDHTGPRNPTVRQNFGDSTLI</sequence>
<feature type="compositionally biased region" description="Polar residues" evidence="1">
    <location>
        <begin position="39"/>
        <end position="48"/>
    </location>
</feature>
<protein>
    <submittedName>
        <fullName evidence="2">Uncharacterized protein</fullName>
    </submittedName>
</protein>
<dbReference type="HOGENOM" id="CLU_1058426_0_0_1"/>
<accession>A0A0C3Q4J2</accession>
<evidence type="ECO:0000256" key="1">
    <source>
        <dbReference type="SAM" id="MobiDB-lite"/>
    </source>
</evidence>